<proteinExistence type="predicted"/>
<gene>
    <name evidence="2" type="ORF">BgAZ_501060</name>
</gene>
<dbReference type="Pfam" id="PF12706">
    <property type="entry name" value="Lactamase_B_2"/>
    <property type="match status" value="1"/>
</dbReference>
<organism evidence="2 3">
    <name type="scientific">Babesia gibsoni</name>
    <dbReference type="NCBI Taxonomy" id="33632"/>
    <lineage>
        <taxon>Eukaryota</taxon>
        <taxon>Sar</taxon>
        <taxon>Alveolata</taxon>
        <taxon>Apicomplexa</taxon>
        <taxon>Aconoidasida</taxon>
        <taxon>Piroplasmida</taxon>
        <taxon>Babesiidae</taxon>
        <taxon>Babesia</taxon>
    </lineage>
</organism>
<sequence length="333" mass="38040">MRLLPWFINPWHSLGDVSKYKLSRQRGAVKEKIVIAICRKIPFLESLLGTSPGKWPAEIEGRPVDVQRIPLEQSSLTYLGHRTVYIQTGGASLLTDPIFSRRLYMPFLGVPRVSRRTIKFWQLPMVDFVLVSNNSYDSIDPFSIRRLGDLGAALVVGGMNVSKFLMAFFKRYTYPLNWYESVNFGSIEITFLPSFSNSGRRWYNRDLLLWGSFFVRSDNRTVYYAGRTAYGSHFKEIREYLDGKGYKVDVAILPMGPIYNHSPELTPEEAVKVHLELGAKKSLVIAHDTFSAGLEAYGELEKRLRQHVLQTNPSIMDQFIILREGETADISSL</sequence>
<reference evidence="2" key="1">
    <citation type="submission" date="2023-08" db="EMBL/GenBank/DDBJ databases">
        <title>Draft sequence of the Babesia gibsoni genome.</title>
        <authorList>
            <person name="Yamagishi J.Y."/>
            <person name="Xuan X.X."/>
        </authorList>
    </citation>
    <scope>NUCLEOTIDE SEQUENCE</scope>
    <source>
        <strain evidence="2">Azabu</strain>
    </source>
</reference>
<dbReference type="GO" id="GO:0016787">
    <property type="term" value="F:hydrolase activity"/>
    <property type="evidence" value="ECO:0007669"/>
    <property type="project" value="UniProtKB-KW"/>
</dbReference>
<comment type="caution">
    <text evidence="2">The sequence shown here is derived from an EMBL/GenBank/DDBJ whole genome shotgun (WGS) entry which is preliminary data.</text>
</comment>
<dbReference type="PANTHER" id="PTHR15032:SF4">
    <property type="entry name" value="N-ACYL-PHOSPHATIDYLETHANOLAMINE-HYDROLYZING PHOSPHOLIPASE D"/>
    <property type="match status" value="1"/>
</dbReference>
<dbReference type="Gene3D" id="3.60.15.10">
    <property type="entry name" value="Ribonuclease Z/Hydroxyacylglutathione hydrolase-like"/>
    <property type="match status" value="1"/>
</dbReference>
<evidence type="ECO:0000313" key="3">
    <source>
        <dbReference type="Proteomes" id="UP001230268"/>
    </source>
</evidence>
<keyword evidence="2" id="KW-0378">Hydrolase</keyword>
<protein>
    <submittedName>
        <fullName evidence="2">Ribonuclease Z/Hydroxyacylglutathione hydrolase like protein</fullName>
    </submittedName>
</protein>
<dbReference type="EMBL" id="JAVEPI010000005">
    <property type="protein sequence ID" value="KAK1441774.1"/>
    <property type="molecule type" value="Genomic_DNA"/>
</dbReference>
<dbReference type="Proteomes" id="UP001230268">
    <property type="component" value="Unassembled WGS sequence"/>
</dbReference>
<evidence type="ECO:0000313" key="2">
    <source>
        <dbReference type="EMBL" id="KAK1441774.1"/>
    </source>
</evidence>
<dbReference type="InterPro" id="IPR001279">
    <property type="entry name" value="Metallo-B-lactamas"/>
</dbReference>
<dbReference type="GO" id="GO:0005737">
    <property type="term" value="C:cytoplasm"/>
    <property type="evidence" value="ECO:0007669"/>
    <property type="project" value="TreeGrafter"/>
</dbReference>
<accession>A0AAD8LJ47</accession>
<evidence type="ECO:0000259" key="1">
    <source>
        <dbReference type="Pfam" id="PF12706"/>
    </source>
</evidence>
<dbReference type="InterPro" id="IPR036866">
    <property type="entry name" value="RibonucZ/Hydroxyglut_hydro"/>
</dbReference>
<feature type="domain" description="Metallo-beta-lactamase" evidence="1">
    <location>
        <begin position="93"/>
        <end position="285"/>
    </location>
</feature>
<keyword evidence="3" id="KW-1185">Reference proteome</keyword>
<dbReference type="AlphaFoldDB" id="A0AAD8LJ47"/>
<name>A0AAD8LJ47_BABGI</name>
<dbReference type="PANTHER" id="PTHR15032">
    <property type="entry name" value="N-ACYL-PHOSPHATIDYLETHANOLAMINE-HYDROLYZING PHOSPHOLIPASE D"/>
    <property type="match status" value="1"/>
</dbReference>
<dbReference type="SUPFAM" id="SSF56281">
    <property type="entry name" value="Metallo-hydrolase/oxidoreductase"/>
    <property type="match status" value="1"/>
</dbReference>